<dbReference type="InterPro" id="IPR029044">
    <property type="entry name" value="Nucleotide-diphossugar_trans"/>
</dbReference>
<dbReference type="InterPro" id="IPR050256">
    <property type="entry name" value="Glycosyltransferase_2"/>
</dbReference>
<keyword evidence="3" id="KW-1185">Reference proteome</keyword>
<dbReference type="AlphaFoldDB" id="A0A0E3Z2B2"/>
<dbReference type="EMBL" id="CP011144">
    <property type="protein sequence ID" value="AKC87222.1"/>
    <property type="molecule type" value="Genomic_DNA"/>
</dbReference>
<organism evidence="2 3">
    <name type="scientific">Pseudoxanthomonas suwonensis</name>
    <dbReference type="NCBI Taxonomy" id="314722"/>
    <lineage>
        <taxon>Bacteria</taxon>
        <taxon>Pseudomonadati</taxon>
        <taxon>Pseudomonadota</taxon>
        <taxon>Gammaproteobacteria</taxon>
        <taxon>Lysobacterales</taxon>
        <taxon>Lysobacteraceae</taxon>
        <taxon>Pseudoxanthomonas</taxon>
    </lineage>
</organism>
<dbReference type="GO" id="GO:0016740">
    <property type="term" value="F:transferase activity"/>
    <property type="evidence" value="ECO:0007669"/>
    <property type="project" value="UniProtKB-KW"/>
</dbReference>
<feature type="domain" description="Glycosyltransferase 2-like" evidence="1">
    <location>
        <begin position="190"/>
        <end position="318"/>
    </location>
</feature>
<reference evidence="2 3" key="1">
    <citation type="journal article" date="2015" name="Genome Announc.">
        <title>Complete Genome Sequence of Pseudoxanthomonas suwonensis Strain J1, a Cellulose-Degrading Bacterium Isolated from Leaf- and Wood-Enriched Soil.</title>
        <authorList>
            <person name="Hou L."/>
            <person name="Jiang J."/>
            <person name="Xu Z."/>
            <person name="Zhou Y."/>
            <person name="Leung F.C."/>
        </authorList>
    </citation>
    <scope>NUCLEOTIDE SEQUENCE [LARGE SCALE GENOMIC DNA]</scope>
    <source>
        <strain evidence="2 3">J1</strain>
    </source>
</reference>
<dbReference type="Proteomes" id="UP000033067">
    <property type="component" value="Chromosome"/>
</dbReference>
<evidence type="ECO:0000259" key="1">
    <source>
        <dbReference type="Pfam" id="PF00535"/>
    </source>
</evidence>
<dbReference type="SUPFAM" id="SSF53448">
    <property type="entry name" value="Nucleotide-diphospho-sugar transferases"/>
    <property type="match status" value="1"/>
</dbReference>
<keyword evidence="2" id="KW-0808">Transferase</keyword>
<evidence type="ECO:0000313" key="3">
    <source>
        <dbReference type="Proteomes" id="UP000033067"/>
    </source>
</evidence>
<sequence length="424" mass="47878">MRKYLYRMLARYVRMYARPADKALEVDPISADLAEAMEGIGKVSTAGLGSGELEGADYLVFNGNLHYEQDVQEYLARIRPHVPARSRLLIVTYNALWRPLIQAATTLGMRRKTLESNWLADADIENFLELTDFELVRKDSRILIPFYIPLLSALANRYLAPLPLLRFFSLVNVYVARPVSQAPDWRPSVSIVVAARNEAGNIDNIIDRVKPLGPDDELIFVEGGSSDDTWERLLAAQAAHSDRNIVVAKQDGKGKGDAVRKGFSLASKDILMILDADLTVPPEDLPKFYDAIASGKAEFINGSRLVYPMEKEAMRFLNMLGNRFFAAAFSFVLGQRFKDTLCGTKVLTRDNYIRLAANRSYFGEFDPFGDFDLIFGATRMGLKVIEVPIRYRERTYGETNISRWRHGALLLVMLVFASRKLKFI</sequence>
<name>A0A0E3Z2B2_9GAMM</name>
<dbReference type="InterPro" id="IPR001173">
    <property type="entry name" value="Glyco_trans_2-like"/>
</dbReference>
<dbReference type="PATRIC" id="fig|314722.6.peg.2418"/>
<dbReference type="KEGG" id="psuw:WQ53_11180"/>
<dbReference type="Gene3D" id="3.90.550.10">
    <property type="entry name" value="Spore Coat Polysaccharide Biosynthesis Protein SpsA, Chain A"/>
    <property type="match status" value="1"/>
</dbReference>
<gene>
    <name evidence="2" type="ORF">WQ53_11180</name>
</gene>
<accession>A0A0E3Z2B2</accession>
<proteinExistence type="predicted"/>
<dbReference type="Pfam" id="PF00535">
    <property type="entry name" value="Glycos_transf_2"/>
    <property type="match status" value="1"/>
</dbReference>
<dbReference type="CDD" id="cd04179">
    <property type="entry name" value="DPM_DPG-synthase_like"/>
    <property type="match status" value="1"/>
</dbReference>
<dbReference type="RefSeq" id="WP_052632384.1">
    <property type="nucleotide sequence ID" value="NZ_CP011144.1"/>
</dbReference>
<evidence type="ECO:0000313" key="2">
    <source>
        <dbReference type="EMBL" id="AKC87222.1"/>
    </source>
</evidence>
<dbReference type="PANTHER" id="PTHR48090:SF7">
    <property type="entry name" value="RFBJ PROTEIN"/>
    <property type="match status" value="1"/>
</dbReference>
<protein>
    <submittedName>
        <fullName evidence="2">Glycosyl transferase</fullName>
    </submittedName>
</protein>
<dbReference type="PANTHER" id="PTHR48090">
    <property type="entry name" value="UNDECAPRENYL-PHOSPHATE 4-DEOXY-4-FORMAMIDO-L-ARABINOSE TRANSFERASE-RELATED"/>
    <property type="match status" value="1"/>
</dbReference>